<comment type="caution">
    <text evidence="5">The sequence shown here is derived from an EMBL/GenBank/DDBJ whole genome shotgun (WGS) entry which is preliminary data.</text>
</comment>
<keyword evidence="1" id="KW-0285">Flavoprotein</keyword>
<dbReference type="PRINTS" id="PR00469">
    <property type="entry name" value="PNDRDTASEII"/>
</dbReference>
<dbReference type="Gene3D" id="3.30.70.20">
    <property type="match status" value="1"/>
</dbReference>
<reference evidence="5 6" key="1">
    <citation type="submission" date="2020-10" db="EMBL/GenBank/DDBJ databases">
        <title>Connecting structure to function with the recovery of over 1000 high-quality activated sludge metagenome-assembled genomes encoding full-length rRNA genes using long-read sequencing.</title>
        <authorList>
            <person name="Singleton C.M."/>
            <person name="Petriglieri F."/>
            <person name="Kristensen J.M."/>
            <person name="Kirkegaard R.H."/>
            <person name="Michaelsen T.Y."/>
            <person name="Andersen M.H."/>
            <person name="Karst S.M."/>
            <person name="Dueholm M.S."/>
            <person name="Nielsen P.H."/>
            <person name="Albertsen M."/>
        </authorList>
    </citation>
    <scope>NUCLEOTIDE SEQUENCE [LARGE SCALE GENOMIC DNA]</scope>
    <source>
        <strain evidence="5">Ribe_18-Q3-R11-54_BAT3C.373</strain>
    </source>
</reference>
<feature type="domain" description="4Fe-4S ferredoxin-type" evidence="4">
    <location>
        <begin position="54"/>
        <end position="84"/>
    </location>
</feature>
<feature type="transmembrane region" description="Helical" evidence="3">
    <location>
        <begin position="6"/>
        <end position="26"/>
    </location>
</feature>
<evidence type="ECO:0000313" key="5">
    <source>
        <dbReference type="EMBL" id="MBK9719541.1"/>
    </source>
</evidence>
<dbReference type="PRINTS" id="PR00368">
    <property type="entry name" value="FADPNR"/>
</dbReference>
<evidence type="ECO:0000256" key="2">
    <source>
        <dbReference type="ARBA" id="ARBA00023002"/>
    </source>
</evidence>
<feature type="domain" description="4Fe-4S ferredoxin-type" evidence="4">
    <location>
        <begin position="85"/>
        <end position="114"/>
    </location>
</feature>
<sequence>METLAEEIGIYSIVLLLIIGILFIYLRKLRKESQVVETKIKKAIVEGIHEPVSLYPHIDLNTCIKSGACLKACPEEDILGIQNGRATLINASHCIGHGACFHACPVEAITLRIGTEKRGVDLPHVNQNFESNMRGIFIAGELGGMGLIKNSIEQGKQAMDHIFTSKDAGHDQEFDVLIIGAGPAGISASLQAKKYGLKHILLDQDSLGGTVYNFPRKKIVMTSPVDLPLFGKIKLFQTKKSELLELWQDVIRKNSINLHENTRVESIAKKGSGFEIITQKGVAFTANKVLLAIGRRGSPRKLGVPGEGLEKVSYRLMESELIQGKKIVVVGGGDSAIESALLLAEQNEVTLSYRGDKFNRLKPLNAEKIDLATQQKTIHLLLNSNVTEILNDVVRIKINGAEQPIELSNDMVYILAGGELPTQFLQKSGIEITKRFGYTVKSHSK</sequence>
<dbReference type="InterPro" id="IPR017896">
    <property type="entry name" value="4Fe4S_Fe-S-bd"/>
</dbReference>
<dbReference type="Pfam" id="PF13738">
    <property type="entry name" value="Pyr_redox_3"/>
    <property type="match status" value="1"/>
</dbReference>
<dbReference type="Pfam" id="PF13237">
    <property type="entry name" value="Fer4_10"/>
    <property type="match status" value="1"/>
</dbReference>
<dbReference type="PANTHER" id="PTHR48105">
    <property type="entry name" value="THIOREDOXIN REDUCTASE 1-RELATED-RELATED"/>
    <property type="match status" value="1"/>
</dbReference>
<dbReference type="SUPFAM" id="SSF54862">
    <property type="entry name" value="4Fe-4S ferredoxins"/>
    <property type="match status" value="1"/>
</dbReference>
<keyword evidence="3" id="KW-1133">Transmembrane helix</keyword>
<keyword evidence="3" id="KW-0472">Membrane</keyword>
<keyword evidence="3" id="KW-0812">Transmembrane</keyword>
<evidence type="ECO:0000313" key="6">
    <source>
        <dbReference type="Proteomes" id="UP000808349"/>
    </source>
</evidence>
<dbReference type="EMBL" id="JADKFW010000021">
    <property type="protein sequence ID" value="MBK9719541.1"/>
    <property type="molecule type" value="Genomic_DNA"/>
</dbReference>
<accession>A0A9D7SDT0</accession>
<dbReference type="GO" id="GO:0016491">
    <property type="term" value="F:oxidoreductase activity"/>
    <property type="evidence" value="ECO:0007669"/>
    <property type="project" value="UniProtKB-KW"/>
</dbReference>
<dbReference type="PROSITE" id="PS51379">
    <property type="entry name" value="4FE4S_FER_2"/>
    <property type="match status" value="2"/>
</dbReference>
<dbReference type="AlphaFoldDB" id="A0A9D7SDT0"/>
<dbReference type="Gene3D" id="3.50.50.60">
    <property type="entry name" value="FAD/NAD(P)-binding domain"/>
    <property type="match status" value="2"/>
</dbReference>
<evidence type="ECO:0000259" key="4">
    <source>
        <dbReference type="PROSITE" id="PS51379"/>
    </source>
</evidence>
<evidence type="ECO:0000256" key="3">
    <source>
        <dbReference type="SAM" id="Phobius"/>
    </source>
</evidence>
<dbReference type="InterPro" id="IPR050097">
    <property type="entry name" value="Ferredoxin-NADP_redctase_2"/>
</dbReference>
<keyword evidence="2" id="KW-0560">Oxidoreductase</keyword>
<gene>
    <name evidence="5" type="ORF">IPO85_18895</name>
</gene>
<proteinExistence type="predicted"/>
<name>A0A9D7SDT0_9BACT</name>
<dbReference type="Proteomes" id="UP000808349">
    <property type="component" value="Unassembled WGS sequence"/>
</dbReference>
<protein>
    <submittedName>
        <fullName evidence="5">NAD(P)-binding domain-containing protein</fullName>
    </submittedName>
</protein>
<organism evidence="5 6">
    <name type="scientific">Candidatus Defluviibacterium haderslevense</name>
    <dbReference type="NCBI Taxonomy" id="2981993"/>
    <lineage>
        <taxon>Bacteria</taxon>
        <taxon>Pseudomonadati</taxon>
        <taxon>Bacteroidota</taxon>
        <taxon>Saprospiria</taxon>
        <taxon>Saprospirales</taxon>
        <taxon>Saprospiraceae</taxon>
        <taxon>Candidatus Defluviibacterium</taxon>
    </lineage>
</organism>
<dbReference type="InterPro" id="IPR036188">
    <property type="entry name" value="FAD/NAD-bd_sf"/>
</dbReference>
<dbReference type="SUPFAM" id="SSF51905">
    <property type="entry name" value="FAD/NAD(P)-binding domain"/>
    <property type="match status" value="1"/>
</dbReference>
<evidence type="ECO:0000256" key="1">
    <source>
        <dbReference type="ARBA" id="ARBA00022630"/>
    </source>
</evidence>